<dbReference type="GO" id="GO:0006865">
    <property type="term" value="P:amino acid transport"/>
    <property type="evidence" value="ECO:0007669"/>
    <property type="project" value="UniProtKB-KW"/>
</dbReference>
<dbReference type="Pfam" id="PF13458">
    <property type="entry name" value="Peripla_BP_6"/>
    <property type="match status" value="1"/>
</dbReference>
<reference evidence="7 8" key="1">
    <citation type="submission" date="2019-03" db="EMBL/GenBank/DDBJ databases">
        <title>Draft genome sequences of novel Actinobacteria.</title>
        <authorList>
            <person name="Sahin N."/>
            <person name="Ay H."/>
            <person name="Saygin H."/>
        </authorList>
    </citation>
    <scope>NUCLEOTIDE SEQUENCE [LARGE SCALE GENOMIC DNA]</scope>
    <source>
        <strain evidence="7 8">7K502</strain>
    </source>
</reference>
<evidence type="ECO:0000259" key="6">
    <source>
        <dbReference type="Pfam" id="PF13458"/>
    </source>
</evidence>
<dbReference type="EMBL" id="SMKW01000031">
    <property type="protein sequence ID" value="TDD48117.1"/>
    <property type="molecule type" value="Genomic_DNA"/>
</dbReference>
<dbReference type="SUPFAM" id="SSF53822">
    <property type="entry name" value="Periplasmic binding protein-like I"/>
    <property type="match status" value="1"/>
</dbReference>
<keyword evidence="3 5" id="KW-0732">Signal</keyword>
<dbReference type="PANTHER" id="PTHR30483:SF6">
    <property type="entry name" value="PERIPLASMIC BINDING PROTEIN OF ABC TRANSPORTER FOR NATURAL AMINO ACIDS"/>
    <property type="match status" value="1"/>
</dbReference>
<evidence type="ECO:0000313" key="7">
    <source>
        <dbReference type="EMBL" id="TDD48117.1"/>
    </source>
</evidence>
<keyword evidence="2" id="KW-0813">Transport</keyword>
<protein>
    <submittedName>
        <fullName evidence="7">ABC transporter substrate-binding protein</fullName>
    </submittedName>
</protein>
<feature type="domain" description="Leucine-binding protein" evidence="6">
    <location>
        <begin position="30"/>
        <end position="383"/>
    </location>
</feature>
<dbReference type="InterPro" id="IPR051010">
    <property type="entry name" value="BCAA_transport"/>
</dbReference>
<dbReference type="RefSeq" id="WP_132488240.1">
    <property type="nucleotide sequence ID" value="NZ_SMKW01000031.1"/>
</dbReference>
<evidence type="ECO:0000313" key="8">
    <source>
        <dbReference type="Proteomes" id="UP000294947"/>
    </source>
</evidence>
<evidence type="ECO:0000256" key="3">
    <source>
        <dbReference type="ARBA" id="ARBA00022729"/>
    </source>
</evidence>
<dbReference type="InterPro" id="IPR028082">
    <property type="entry name" value="Peripla_BP_I"/>
</dbReference>
<evidence type="ECO:0000256" key="2">
    <source>
        <dbReference type="ARBA" id="ARBA00022448"/>
    </source>
</evidence>
<dbReference type="PRINTS" id="PR00337">
    <property type="entry name" value="LEUILEVALBP"/>
</dbReference>
<organism evidence="7 8">
    <name type="scientific">Saccharopolyspora elongata</name>
    <dbReference type="NCBI Taxonomy" id="2530387"/>
    <lineage>
        <taxon>Bacteria</taxon>
        <taxon>Bacillati</taxon>
        <taxon>Actinomycetota</taxon>
        <taxon>Actinomycetes</taxon>
        <taxon>Pseudonocardiales</taxon>
        <taxon>Pseudonocardiaceae</taxon>
        <taxon>Saccharopolyspora</taxon>
    </lineage>
</organism>
<evidence type="ECO:0000256" key="1">
    <source>
        <dbReference type="ARBA" id="ARBA00010062"/>
    </source>
</evidence>
<dbReference type="InterPro" id="IPR028081">
    <property type="entry name" value="Leu-bd"/>
</dbReference>
<evidence type="ECO:0000256" key="5">
    <source>
        <dbReference type="SAM" id="SignalP"/>
    </source>
</evidence>
<sequence>MRRCHLAALAASVLFAATACAGGGGGAPDEVTIGVAQPLSGPVASSGQAVAHGAEIAAEEINAGGGVNGKRVVLRVEDDANDPATCVNVAQKLINESQVPVVMGGWGSSCTLAMQPILERARVPLLVETSSSDKVTDKDQSGGEWTFRLSPTSSMEAVALEPVLRGMGIKSAFTLSVNNDFGLGAARYFGDTITRIGGNVVGGAKFEQTEQSFSTFVTQAIASGADTWIVTTDASQIALLLKEARGQGATARIITTGGSNSPVQVIQLAGPQAAEGSYATMFFASFDPTKAAAPQEAERFLATWNAKGYNPGEAPEGVRGYQGIKVIAAAMGAAQNPADPAAVRDALAGVALPGAIYGDIKFQTWRNLVNQTVPPVYLVRTVGGKVELVGTGQPPY</sequence>
<gene>
    <name evidence="7" type="ORF">E1288_22700</name>
</gene>
<dbReference type="PANTHER" id="PTHR30483">
    <property type="entry name" value="LEUCINE-SPECIFIC-BINDING PROTEIN"/>
    <property type="match status" value="1"/>
</dbReference>
<keyword evidence="8" id="KW-1185">Reference proteome</keyword>
<proteinExistence type="inferred from homology"/>
<evidence type="ECO:0000256" key="4">
    <source>
        <dbReference type="ARBA" id="ARBA00022970"/>
    </source>
</evidence>
<accession>A0A4V2YLX0</accession>
<dbReference type="InterPro" id="IPR000709">
    <property type="entry name" value="Leu_Ile_Val-bd"/>
</dbReference>
<comment type="caution">
    <text evidence="7">The sequence shown here is derived from an EMBL/GenBank/DDBJ whole genome shotgun (WGS) entry which is preliminary data.</text>
</comment>
<dbReference type="Proteomes" id="UP000294947">
    <property type="component" value="Unassembled WGS sequence"/>
</dbReference>
<dbReference type="AlphaFoldDB" id="A0A4V2YLX0"/>
<dbReference type="PROSITE" id="PS51257">
    <property type="entry name" value="PROKAR_LIPOPROTEIN"/>
    <property type="match status" value="1"/>
</dbReference>
<dbReference type="OrthoDB" id="7337537at2"/>
<feature type="chain" id="PRO_5020621243" evidence="5">
    <location>
        <begin position="22"/>
        <end position="396"/>
    </location>
</feature>
<name>A0A4V2YLX0_9PSEU</name>
<feature type="signal peptide" evidence="5">
    <location>
        <begin position="1"/>
        <end position="21"/>
    </location>
</feature>
<comment type="similarity">
    <text evidence="1">Belongs to the leucine-binding protein family.</text>
</comment>
<keyword evidence="4" id="KW-0029">Amino-acid transport</keyword>
<dbReference type="Gene3D" id="3.40.50.2300">
    <property type="match status" value="2"/>
</dbReference>